<reference evidence="7" key="1">
    <citation type="submission" date="2021-02" db="EMBL/GenBank/DDBJ databases">
        <authorList>
            <person name="Nowell W R."/>
        </authorList>
    </citation>
    <scope>NUCLEOTIDE SEQUENCE</scope>
</reference>
<dbReference type="EMBL" id="CAJNOK010002658">
    <property type="protein sequence ID" value="CAF0869669.1"/>
    <property type="molecule type" value="Genomic_DNA"/>
</dbReference>
<evidence type="ECO:0000256" key="6">
    <source>
        <dbReference type="RuleBase" id="RU361228"/>
    </source>
</evidence>
<dbReference type="SUPFAM" id="SSF56399">
    <property type="entry name" value="ADP-ribosylation"/>
    <property type="match status" value="1"/>
</dbReference>
<comment type="caution">
    <text evidence="7">The sequence shown here is derived from an EMBL/GenBank/DDBJ whole genome shotgun (WGS) entry which is preliminary data.</text>
</comment>
<dbReference type="Proteomes" id="UP000682733">
    <property type="component" value="Unassembled WGS sequence"/>
</dbReference>
<gene>
    <name evidence="7" type="ORF">OVA965_LOCUS8065</name>
    <name evidence="8" type="ORF">TMI583_LOCUS8061</name>
</gene>
<dbReference type="Gene3D" id="3.90.176.10">
    <property type="entry name" value="Toxin ADP-ribosyltransferase, Chain A, domain 1"/>
    <property type="match status" value="1"/>
</dbReference>
<evidence type="ECO:0000313" key="8">
    <source>
        <dbReference type="EMBL" id="CAF3654491.1"/>
    </source>
</evidence>
<dbReference type="GO" id="GO:0106274">
    <property type="term" value="F:NAD+-protein-arginine ADP-ribosyltransferase activity"/>
    <property type="evidence" value="ECO:0007669"/>
    <property type="project" value="UniProtKB-EC"/>
</dbReference>
<keyword evidence="2 6" id="KW-0328">Glycosyltransferase</keyword>
<keyword evidence="3 6" id="KW-0808">Transferase</keyword>
<proteinExistence type="inferred from homology"/>
<evidence type="ECO:0000313" key="9">
    <source>
        <dbReference type="Proteomes" id="UP000677228"/>
    </source>
</evidence>
<dbReference type="Gene3D" id="3.30.720.50">
    <property type="match status" value="1"/>
</dbReference>
<protein>
    <recommendedName>
        <fullName evidence="6">NAD(P)(+)--arginine ADP-ribosyltransferase</fullName>
        <ecNumber evidence="6">2.4.2.31</ecNumber>
    </recommendedName>
    <alternativeName>
        <fullName evidence="6">Mono(ADP-ribosyl)transferase</fullName>
    </alternativeName>
</protein>
<organism evidence="7 9">
    <name type="scientific">Didymodactylos carnosus</name>
    <dbReference type="NCBI Taxonomy" id="1234261"/>
    <lineage>
        <taxon>Eukaryota</taxon>
        <taxon>Metazoa</taxon>
        <taxon>Spiralia</taxon>
        <taxon>Gnathifera</taxon>
        <taxon>Rotifera</taxon>
        <taxon>Eurotatoria</taxon>
        <taxon>Bdelloidea</taxon>
        <taxon>Philodinida</taxon>
        <taxon>Philodinidae</taxon>
        <taxon>Didymodactylos</taxon>
    </lineage>
</organism>
<dbReference type="SUPFAM" id="SSF117839">
    <property type="entry name" value="WWE domain"/>
    <property type="match status" value="1"/>
</dbReference>
<sequence>MSDTGRIQWYRRETSNYKREAWTPYSDIENDIIEDAHMKHGSQVELDDYSIELKRAIQISKEDKSNETAIKRLTNIPHCQQLRQERFFSSEPMTINVKTFSEQGYGSKFIRQWLYINNIAFYDLITNESIAGRVAQVAVWGILTEAAKLGRRIEARWMCNSLENAIGKSTTEIGQCCVHLYTRDSFLYRLVNRTLLDGGNRTKRDTLAPYCALLAAYLRRCCLIKDTIFSQLNDTSSSSSSSVVVYRGADLSPEQTEAYKNGIGKRFSWPSFSSTSKRREAAELFGNTLFVMNLKSISIKTNDCMADIQQYSQFPEEEETLLAAGINFKIWSAEHNLNGKFIIKVSVGRLLSDIDLDDDEKCDDTSL</sequence>
<accession>A0A8S2D3K6</accession>
<evidence type="ECO:0000256" key="1">
    <source>
        <dbReference type="ARBA" id="ARBA00009558"/>
    </source>
</evidence>
<dbReference type="AlphaFoldDB" id="A0A8S2D3K6"/>
<name>A0A8S2D3K6_9BILA</name>
<evidence type="ECO:0000256" key="5">
    <source>
        <dbReference type="ARBA" id="ARBA00047597"/>
    </source>
</evidence>
<dbReference type="InterPro" id="IPR000768">
    <property type="entry name" value="ART"/>
</dbReference>
<comment type="similarity">
    <text evidence="1 6">Belongs to the Arg-specific ADP-ribosyltransferase family.</text>
</comment>
<dbReference type="InterPro" id="IPR037197">
    <property type="entry name" value="WWE_dom_sf"/>
</dbReference>
<keyword evidence="6" id="KW-0521">NADP</keyword>
<evidence type="ECO:0000256" key="3">
    <source>
        <dbReference type="ARBA" id="ARBA00022679"/>
    </source>
</evidence>
<dbReference type="EC" id="2.4.2.31" evidence="6"/>
<dbReference type="GO" id="GO:0016779">
    <property type="term" value="F:nucleotidyltransferase activity"/>
    <property type="evidence" value="ECO:0007669"/>
    <property type="project" value="UniProtKB-KW"/>
</dbReference>
<keyword evidence="4" id="KW-0548">Nucleotidyltransferase</keyword>
<dbReference type="Pfam" id="PF01129">
    <property type="entry name" value="ART"/>
    <property type="match status" value="1"/>
</dbReference>
<evidence type="ECO:0000256" key="2">
    <source>
        <dbReference type="ARBA" id="ARBA00022676"/>
    </source>
</evidence>
<dbReference type="EMBL" id="CAJOBA010002659">
    <property type="protein sequence ID" value="CAF3654491.1"/>
    <property type="molecule type" value="Genomic_DNA"/>
</dbReference>
<evidence type="ECO:0000313" key="7">
    <source>
        <dbReference type="EMBL" id="CAF0869669.1"/>
    </source>
</evidence>
<comment type="catalytic activity">
    <reaction evidence="5 6">
        <text>L-arginyl-[protein] + NAD(+) = N(omega)-(ADP-D-ribosyl)-L-arginyl-[protein] + nicotinamide + H(+)</text>
        <dbReference type="Rhea" id="RHEA:19149"/>
        <dbReference type="Rhea" id="RHEA-COMP:10532"/>
        <dbReference type="Rhea" id="RHEA-COMP:15087"/>
        <dbReference type="ChEBI" id="CHEBI:15378"/>
        <dbReference type="ChEBI" id="CHEBI:17154"/>
        <dbReference type="ChEBI" id="CHEBI:29965"/>
        <dbReference type="ChEBI" id="CHEBI:57540"/>
        <dbReference type="ChEBI" id="CHEBI:142554"/>
        <dbReference type="EC" id="2.4.2.31"/>
    </reaction>
</comment>
<keyword evidence="6" id="KW-0520">NAD</keyword>
<evidence type="ECO:0000256" key="4">
    <source>
        <dbReference type="ARBA" id="ARBA00022695"/>
    </source>
</evidence>
<dbReference type="PROSITE" id="PS51996">
    <property type="entry name" value="TR_MART"/>
    <property type="match status" value="1"/>
</dbReference>
<dbReference type="Proteomes" id="UP000677228">
    <property type="component" value="Unassembled WGS sequence"/>
</dbReference>